<dbReference type="EMBL" id="AB451219">
    <property type="protein sequence ID" value="BAG70373.1"/>
    <property type="molecule type" value="Genomic_DNA"/>
</dbReference>
<dbReference type="RefSeq" id="YP_002213704.1">
    <property type="nucleotide sequence ID" value="NC_011201.1"/>
</dbReference>
<reference evidence="1 2" key="1">
    <citation type="journal article" date="2009" name="J. Bacteriol.">
        <title>Genomic characterization of Ralstonia solanacearum phage phiRSB1, a T7-like wide-host-range phage.</title>
        <authorList>
            <person name="Kawasaki T."/>
            <person name="Shimizu M."/>
            <person name="Satsuma H."/>
            <person name="Fujiwara A."/>
            <person name="Fujie M."/>
            <person name="Usami S."/>
            <person name="Yamada T."/>
        </authorList>
    </citation>
    <scope>NUCLEOTIDE SEQUENCE [LARGE SCALE GENOMIC DNA]</scope>
</reference>
<accession>B5BTV1</accession>
<evidence type="ECO:0000313" key="1">
    <source>
        <dbReference type="EMBL" id="BAG70373.1"/>
    </source>
</evidence>
<dbReference type="GeneID" id="6870719"/>
<name>B5BTV1_9CAUD</name>
<keyword evidence="2" id="KW-1185">Reference proteome</keyword>
<dbReference type="KEGG" id="vg:6870719"/>
<proteinExistence type="predicted"/>
<sequence length="73" mass="8161">MKLKNAYAGLIVEAKRNHDSQTGAGPGIEQGERYEVDDIDYHSGGTGELRLIAVGRREQVFGWHDAEHVRKAR</sequence>
<evidence type="ECO:0000313" key="2">
    <source>
        <dbReference type="Proteomes" id="UP000001854"/>
    </source>
</evidence>
<protein>
    <submittedName>
        <fullName evidence="1">Uncharacterized protein</fullName>
    </submittedName>
</protein>
<organism evidence="1 2">
    <name type="scientific">Ralstonia phage RSB1</name>
    <dbReference type="NCBI Taxonomy" id="551790"/>
    <lineage>
        <taxon>Viruses</taxon>
        <taxon>Duplodnaviria</taxon>
        <taxon>Heunggongvirae</taxon>
        <taxon>Uroviricota</taxon>
        <taxon>Caudoviricetes</taxon>
        <taxon>Autographivirales</taxon>
        <taxon>Autonotataviridae</taxon>
        <taxon>Okabevirinae</taxon>
        <taxon>Higashivirus</taxon>
        <taxon>Higashivirus RSB1</taxon>
    </lineage>
</organism>
<dbReference type="Proteomes" id="UP000001854">
    <property type="component" value="Segment"/>
</dbReference>